<gene>
    <name evidence="3" type="ORF">MNOR_LOCUS3974</name>
</gene>
<feature type="domain" description="C-type lectin" evidence="2">
    <location>
        <begin position="43"/>
        <end position="169"/>
    </location>
</feature>
<reference evidence="3 4" key="1">
    <citation type="submission" date="2024-05" db="EMBL/GenBank/DDBJ databases">
        <authorList>
            <person name="Wallberg A."/>
        </authorList>
    </citation>
    <scope>NUCLEOTIDE SEQUENCE [LARGE SCALE GENOMIC DNA]</scope>
</reference>
<dbReference type="EMBL" id="CAXKWB010001418">
    <property type="protein sequence ID" value="CAL4064325.1"/>
    <property type="molecule type" value="Genomic_DNA"/>
</dbReference>
<dbReference type="PANTHER" id="PTHR22801:SF63">
    <property type="entry name" value="C-TYPE LECTIN DOMAIN-CONTAINING PROTEIN"/>
    <property type="match status" value="1"/>
</dbReference>
<protein>
    <recommendedName>
        <fullName evidence="2">C-type lectin domain-containing protein</fullName>
    </recommendedName>
</protein>
<evidence type="ECO:0000313" key="4">
    <source>
        <dbReference type="Proteomes" id="UP001497623"/>
    </source>
</evidence>
<evidence type="ECO:0000256" key="1">
    <source>
        <dbReference type="SAM" id="SignalP"/>
    </source>
</evidence>
<dbReference type="InterPro" id="IPR050801">
    <property type="entry name" value="Ca-Dep_Lectins_ImmuneDev"/>
</dbReference>
<feature type="signal peptide" evidence="1">
    <location>
        <begin position="1"/>
        <end position="15"/>
    </location>
</feature>
<keyword evidence="4" id="KW-1185">Reference proteome</keyword>
<feature type="domain" description="C-type lectin" evidence="2">
    <location>
        <begin position="182"/>
        <end position="314"/>
    </location>
</feature>
<dbReference type="InterPro" id="IPR016187">
    <property type="entry name" value="CTDL_fold"/>
</dbReference>
<dbReference type="PANTHER" id="PTHR22801">
    <property type="entry name" value="LITHOSTATHINE"/>
    <property type="match status" value="1"/>
</dbReference>
<organism evidence="3 4">
    <name type="scientific">Meganyctiphanes norvegica</name>
    <name type="common">Northern krill</name>
    <name type="synonym">Thysanopoda norvegica</name>
    <dbReference type="NCBI Taxonomy" id="48144"/>
    <lineage>
        <taxon>Eukaryota</taxon>
        <taxon>Metazoa</taxon>
        <taxon>Ecdysozoa</taxon>
        <taxon>Arthropoda</taxon>
        <taxon>Crustacea</taxon>
        <taxon>Multicrustacea</taxon>
        <taxon>Malacostraca</taxon>
        <taxon>Eumalacostraca</taxon>
        <taxon>Eucarida</taxon>
        <taxon>Euphausiacea</taxon>
        <taxon>Euphausiidae</taxon>
        <taxon>Meganyctiphanes</taxon>
    </lineage>
</organism>
<evidence type="ECO:0000313" key="3">
    <source>
        <dbReference type="EMBL" id="CAL4064325.1"/>
    </source>
</evidence>
<dbReference type="CDD" id="cd00037">
    <property type="entry name" value="CLECT"/>
    <property type="match status" value="1"/>
</dbReference>
<evidence type="ECO:0000259" key="2">
    <source>
        <dbReference type="PROSITE" id="PS50041"/>
    </source>
</evidence>
<dbReference type="Gene3D" id="3.10.100.10">
    <property type="entry name" value="Mannose-Binding Protein A, subunit A"/>
    <property type="match status" value="2"/>
</dbReference>
<proteinExistence type="predicted"/>
<name>A0AAV2PU07_MEGNR</name>
<dbReference type="SUPFAM" id="SSF56436">
    <property type="entry name" value="C-type lectin-like"/>
    <property type="match status" value="2"/>
</dbReference>
<sequence>WYRFCLLTLPVLGLSQHLPWKNSENVVKNKITSSGCEYPFQPLNSGCYFFSDVQMDFDLATSYCAGLADEHTHEVTLAMLGYDIGNDQALLQAVVDNGMSFWVGGKKGEDDQWVWQDGRDIYIDAPFWDLEEPDEVENLCMVIHPSNNSISRAFVYDHDCSGTVKAVCQAGNIKCPEGFIRIENYCYLQSLPNELPDRTWQEARDYCQALFVPEGYHADLAVLGLEDQDDYHSINNILPEGYHFSTWIGAYRDTECSYKWLDGRELPQESFYWSEDYPYCGEHDDHVIIYHQSSNNRAHLYDSIGDLASPFICQMYKDY</sequence>
<comment type="caution">
    <text evidence="3">The sequence shown here is derived from an EMBL/GenBank/DDBJ whole genome shotgun (WGS) entry which is preliminary data.</text>
</comment>
<keyword evidence="1" id="KW-0732">Signal</keyword>
<dbReference type="SMART" id="SM00034">
    <property type="entry name" value="CLECT"/>
    <property type="match status" value="2"/>
</dbReference>
<dbReference type="InterPro" id="IPR016186">
    <property type="entry name" value="C-type_lectin-like/link_sf"/>
</dbReference>
<dbReference type="PROSITE" id="PS50041">
    <property type="entry name" value="C_TYPE_LECTIN_2"/>
    <property type="match status" value="2"/>
</dbReference>
<dbReference type="InterPro" id="IPR001304">
    <property type="entry name" value="C-type_lectin-like"/>
</dbReference>
<accession>A0AAV2PU07</accession>
<feature type="chain" id="PRO_5043931992" description="C-type lectin domain-containing protein" evidence="1">
    <location>
        <begin position="16"/>
        <end position="319"/>
    </location>
</feature>
<dbReference type="AlphaFoldDB" id="A0AAV2PU07"/>
<dbReference type="Pfam" id="PF00059">
    <property type="entry name" value="Lectin_C"/>
    <property type="match status" value="2"/>
</dbReference>
<dbReference type="Proteomes" id="UP001497623">
    <property type="component" value="Unassembled WGS sequence"/>
</dbReference>
<feature type="non-terminal residue" evidence="3">
    <location>
        <position position="1"/>
    </location>
</feature>